<dbReference type="Proteomes" id="UP000249046">
    <property type="component" value="Unassembled WGS sequence"/>
</dbReference>
<evidence type="ECO:0000256" key="1">
    <source>
        <dbReference type="SAM" id="MobiDB-lite"/>
    </source>
</evidence>
<feature type="region of interest" description="Disordered" evidence="1">
    <location>
        <begin position="1"/>
        <end position="27"/>
    </location>
</feature>
<name>A0A2W5KYE6_9GAMM</name>
<dbReference type="AlphaFoldDB" id="A0A2W5KYE6"/>
<protein>
    <submittedName>
        <fullName evidence="2">Uncharacterized protein</fullName>
    </submittedName>
</protein>
<reference evidence="2 3" key="1">
    <citation type="submission" date="2017-08" db="EMBL/GenBank/DDBJ databases">
        <title>Infants hospitalized years apart are colonized by the same room-sourced microbial strains.</title>
        <authorList>
            <person name="Brooks B."/>
            <person name="Olm M.R."/>
            <person name="Firek B.A."/>
            <person name="Baker R."/>
            <person name="Thomas B.C."/>
            <person name="Morowitz M.J."/>
            <person name="Banfield J.F."/>
        </authorList>
    </citation>
    <scope>NUCLEOTIDE SEQUENCE [LARGE SCALE GENOMIC DNA]</scope>
    <source>
        <strain evidence="2">S2_005_003_R2_42</strain>
    </source>
</reference>
<gene>
    <name evidence="2" type="ORF">DI564_00300</name>
</gene>
<accession>A0A2W5KYE6</accession>
<evidence type="ECO:0000313" key="3">
    <source>
        <dbReference type="Proteomes" id="UP000249046"/>
    </source>
</evidence>
<dbReference type="EMBL" id="QFPO01000001">
    <property type="protein sequence ID" value="PZQ19725.1"/>
    <property type="molecule type" value="Genomic_DNA"/>
</dbReference>
<sequence>MPSLSWTRMSIKPATTDEMPATPSTPDTMALRLERMPRLLDVWPSSPVGEKALLEKVYSAPFSQSMSRMVRRGETVSAPLDYKSS</sequence>
<comment type="caution">
    <text evidence="2">The sequence shown here is derived from an EMBL/GenBank/DDBJ whole genome shotgun (WGS) entry which is preliminary data.</text>
</comment>
<organism evidence="2 3">
    <name type="scientific">Rhodanobacter denitrificans</name>
    <dbReference type="NCBI Taxonomy" id="666685"/>
    <lineage>
        <taxon>Bacteria</taxon>
        <taxon>Pseudomonadati</taxon>
        <taxon>Pseudomonadota</taxon>
        <taxon>Gammaproteobacteria</taxon>
        <taxon>Lysobacterales</taxon>
        <taxon>Rhodanobacteraceae</taxon>
        <taxon>Rhodanobacter</taxon>
    </lineage>
</organism>
<evidence type="ECO:0000313" key="2">
    <source>
        <dbReference type="EMBL" id="PZQ19725.1"/>
    </source>
</evidence>
<proteinExistence type="predicted"/>